<dbReference type="GO" id="GO:0071555">
    <property type="term" value="P:cell wall organization"/>
    <property type="evidence" value="ECO:0007669"/>
    <property type="project" value="UniProtKB-KW"/>
</dbReference>
<keyword evidence="4 9" id="KW-0378">Hydrolase</keyword>
<dbReference type="SUPFAM" id="SSF55166">
    <property type="entry name" value="Hedgehog/DD-peptidase"/>
    <property type="match status" value="1"/>
</dbReference>
<sequence>MDPYYYKKNIPGSIDDCYLRESAAELLLQAAKLLKDNHYFIVYDAWRPYKVQLALYQQFEQELKKKGIPEHQLKKVLRNYVDVPSKDPMKPANHLTGGAIDLTIACSGEGILNMGTGFDDFSEKSATDYYEKLSNLTKEEQTIRDNRRYLKEVMEKAGFTNYPEEWWHFDYGNQNWGKATGNIAIYGGILEIEHDK</sequence>
<dbReference type="InterPro" id="IPR009045">
    <property type="entry name" value="Zn_M74/Hedgehog-like"/>
</dbReference>
<dbReference type="EMBL" id="BMEV01000016">
    <property type="protein sequence ID" value="GGH73677.1"/>
    <property type="molecule type" value="Genomic_DNA"/>
</dbReference>
<comment type="caution">
    <text evidence="11">The sequence shown here is derived from an EMBL/GenBank/DDBJ whole genome shotgun (WGS) entry which is preliminary data.</text>
</comment>
<evidence type="ECO:0000256" key="6">
    <source>
        <dbReference type="ARBA" id="ARBA00022997"/>
    </source>
</evidence>
<dbReference type="InterPro" id="IPR000755">
    <property type="entry name" value="A_A_dipeptidase"/>
</dbReference>
<dbReference type="PIRSF" id="PIRSF026671">
    <property type="entry name" value="AA_dipeptidase"/>
    <property type="match status" value="1"/>
</dbReference>
<evidence type="ECO:0000256" key="4">
    <source>
        <dbReference type="ARBA" id="ARBA00022801"/>
    </source>
</evidence>
<dbReference type="GO" id="GO:0008270">
    <property type="term" value="F:zinc ion binding"/>
    <property type="evidence" value="ECO:0007669"/>
    <property type="project" value="UniProtKB-UniRule"/>
</dbReference>
<evidence type="ECO:0000256" key="7">
    <source>
        <dbReference type="ARBA" id="ARBA00023049"/>
    </source>
</evidence>
<proteinExistence type="inferred from homology"/>
<comment type="function">
    <text evidence="9 10">Catalyzes hydrolysis of the D-alanyl-D-alanine dipeptide.</text>
</comment>
<keyword evidence="3 9" id="KW-0479">Metal-binding</keyword>
<evidence type="ECO:0000313" key="12">
    <source>
        <dbReference type="Proteomes" id="UP000602050"/>
    </source>
</evidence>
<feature type="active site" description="Proton donor/acceptor" evidence="9">
    <location>
        <position position="165"/>
    </location>
</feature>
<dbReference type="HAMAP" id="MF_01924">
    <property type="entry name" value="A_A_dipeptidase"/>
    <property type="match status" value="1"/>
</dbReference>
<keyword evidence="12" id="KW-1185">Reference proteome</keyword>
<feature type="binding site" evidence="9">
    <location>
        <position position="101"/>
    </location>
    <ligand>
        <name>Zn(2+)</name>
        <dbReference type="ChEBI" id="CHEBI:29105"/>
        <note>catalytic</note>
    </ligand>
</feature>
<accession>A0A8J2ZQU8</accession>
<dbReference type="EC" id="3.4.13.22" evidence="9 10"/>
<evidence type="ECO:0000256" key="8">
    <source>
        <dbReference type="ARBA" id="ARBA00023316"/>
    </source>
</evidence>
<dbReference type="Gene3D" id="3.30.1380.10">
    <property type="match status" value="1"/>
</dbReference>
<keyword evidence="6 9" id="KW-0224">Dipeptidase</keyword>
<reference evidence="11" key="2">
    <citation type="submission" date="2020-09" db="EMBL/GenBank/DDBJ databases">
        <authorList>
            <person name="Sun Q."/>
            <person name="Zhou Y."/>
        </authorList>
    </citation>
    <scope>NUCLEOTIDE SEQUENCE</scope>
    <source>
        <strain evidence="11">CGMCC 1.12360</strain>
    </source>
</reference>
<dbReference type="PANTHER" id="PTHR43126:SF2">
    <property type="entry name" value="D-ALANYL-D-ALANINE DIPEPTIDASE"/>
    <property type="match status" value="1"/>
</dbReference>
<evidence type="ECO:0000256" key="1">
    <source>
        <dbReference type="ARBA" id="ARBA00001362"/>
    </source>
</evidence>
<protein>
    <recommendedName>
        <fullName evidence="9 10">D-alanyl-D-alanine dipeptidase</fullName>
        <shortName evidence="9 10">D-Ala-D-Ala dipeptidase</shortName>
        <ecNumber evidence="9 10">3.4.13.22</ecNumber>
    </recommendedName>
</protein>
<keyword evidence="2 9" id="KW-0645">Protease</keyword>
<name>A0A8J2ZQU8_9BACI</name>
<comment type="similarity">
    <text evidence="9 10">Belongs to the peptidase M15D family.</text>
</comment>
<feature type="binding site" evidence="9">
    <location>
        <position position="94"/>
    </location>
    <ligand>
        <name>Zn(2+)</name>
        <dbReference type="ChEBI" id="CHEBI:29105"/>
        <note>catalytic</note>
    </ligand>
</feature>
<evidence type="ECO:0000256" key="3">
    <source>
        <dbReference type="ARBA" id="ARBA00022723"/>
    </source>
</evidence>
<keyword evidence="8 10" id="KW-0961">Cell wall biogenesis/degradation</keyword>
<dbReference type="PANTHER" id="PTHR43126">
    <property type="entry name" value="D-ALANYL-D-ALANINE DIPEPTIDASE"/>
    <property type="match status" value="1"/>
</dbReference>
<gene>
    <name evidence="11" type="ORF">GCM10010978_11800</name>
</gene>
<dbReference type="GO" id="GO:0006508">
    <property type="term" value="P:proteolysis"/>
    <property type="evidence" value="ECO:0007669"/>
    <property type="project" value="UniProtKB-KW"/>
</dbReference>
<dbReference type="GO" id="GO:0008237">
    <property type="term" value="F:metallopeptidase activity"/>
    <property type="evidence" value="ECO:0007669"/>
    <property type="project" value="UniProtKB-KW"/>
</dbReference>
<organism evidence="11 12">
    <name type="scientific">Compostibacillus humi</name>
    <dbReference type="NCBI Taxonomy" id="1245525"/>
    <lineage>
        <taxon>Bacteria</taxon>
        <taxon>Bacillati</taxon>
        <taxon>Bacillota</taxon>
        <taxon>Bacilli</taxon>
        <taxon>Bacillales</taxon>
        <taxon>Bacillaceae</taxon>
        <taxon>Compostibacillus</taxon>
    </lineage>
</organism>
<comment type="cofactor">
    <cofactor evidence="9">
        <name>Zn(2+)</name>
        <dbReference type="ChEBI" id="CHEBI:29105"/>
    </cofactor>
    <text evidence="9">Binds 1 zinc ion per subunit.</text>
</comment>
<reference evidence="11" key="1">
    <citation type="journal article" date="2014" name="Int. J. Syst. Evol. Microbiol.">
        <title>Complete genome sequence of Corynebacterium casei LMG S-19264T (=DSM 44701T), isolated from a smear-ripened cheese.</title>
        <authorList>
            <consortium name="US DOE Joint Genome Institute (JGI-PGF)"/>
            <person name="Walter F."/>
            <person name="Albersmeier A."/>
            <person name="Kalinowski J."/>
            <person name="Ruckert C."/>
        </authorList>
    </citation>
    <scope>NUCLEOTIDE SEQUENCE</scope>
    <source>
        <strain evidence="11">CGMCC 1.12360</strain>
    </source>
</reference>
<keyword evidence="5 9" id="KW-0862">Zinc</keyword>
<dbReference type="AlphaFoldDB" id="A0A8J2ZQU8"/>
<feature type="binding site" evidence="9">
    <location>
        <position position="168"/>
    </location>
    <ligand>
        <name>Zn(2+)</name>
        <dbReference type="ChEBI" id="CHEBI:29105"/>
        <note>catalytic</note>
    </ligand>
</feature>
<evidence type="ECO:0000256" key="9">
    <source>
        <dbReference type="HAMAP-Rule" id="MF_01924"/>
    </source>
</evidence>
<comment type="catalytic activity">
    <reaction evidence="1 9 10">
        <text>D-alanyl-D-alanine + H2O = 2 D-alanine</text>
        <dbReference type="Rhea" id="RHEA:20661"/>
        <dbReference type="ChEBI" id="CHEBI:15377"/>
        <dbReference type="ChEBI" id="CHEBI:57416"/>
        <dbReference type="ChEBI" id="CHEBI:57822"/>
        <dbReference type="EC" id="3.4.13.22"/>
    </reaction>
</comment>
<keyword evidence="7 9" id="KW-0482">Metalloprotease</keyword>
<dbReference type="GO" id="GO:0160237">
    <property type="term" value="F:D-Ala-D-Ala dipeptidase activity"/>
    <property type="evidence" value="ECO:0007669"/>
    <property type="project" value="UniProtKB-EC"/>
</dbReference>
<feature type="site" description="Transition state stabilizer" evidence="9">
    <location>
        <position position="47"/>
    </location>
</feature>
<evidence type="ECO:0000256" key="5">
    <source>
        <dbReference type="ARBA" id="ARBA00022833"/>
    </source>
</evidence>
<evidence type="ECO:0000256" key="10">
    <source>
        <dbReference type="PIRNR" id="PIRNR026671"/>
    </source>
</evidence>
<evidence type="ECO:0000313" key="11">
    <source>
        <dbReference type="EMBL" id="GGH73677.1"/>
    </source>
</evidence>
<dbReference type="Proteomes" id="UP000602050">
    <property type="component" value="Unassembled WGS sequence"/>
</dbReference>
<evidence type="ECO:0000256" key="2">
    <source>
        <dbReference type="ARBA" id="ARBA00022670"/>
    </source>
</evidence>
<dbReference type="Pfam" id="PF01427">
    <property type="entry name" value="Peptidase_M15"/>
    <property type="match status" value="1"/>
</dbReference>